<accession>A0A7W8M7B6</accession>
<dbReference type="GO" id="GO:0015679">
    <property type="term" value="P:plasma membrane copper ion transport"/>
    <property type="evidence" value="ECO:0007669"/>
    <property type="project" value="TreeGrafter"/>
</dbReference>
<dbReference type="InterPro" id="IPR051909">
    <property type="entry name" value="MFP_Cation_Efflux"/>
</dbReference>
<protein>
    <submittedName>
        <fullName evidence="5">RND family efflux transporter MFP subunit</fullName>
    </submittedName>
</protein>
<dbReference type="GO" id="GO:0046914">
    <property type="term" value="F:transition metal ion binding"/>
    <property type="evidence" value="ECO:0007669"/>
    <property type="project" value="TreeGrafter"/>
</dbReference>
<dbReference type="GO" id="GO:0060003">
    <property type="term" value="P:copper ion export"/>
    <property type="evidence" value="ECO:0007669"/>
    <property type="project" value="TreeGrafter"/>
</dbReference>
<feature type="chain" id="PRO_5030509102" evidence="3">
    <location>
        <begin position="28"/>
        <end position="380"/>
    </location>
</feature>
<dbReference type="Gene3D" id="2.40.50.100">
    <property type="match status" value="1"/>
</dbReference>
<evidence type="ECO:0000256" key="2">
    <source>
        <dbReference type="ARBA" id="ARBA00022448"/>
    </source>
</evidence>
<reference evidence="5 6" key="1">
    <citation type="submission" date="2020-08" db="EMBL/GenBank/DDBJ databases">
        <title>Genomic Encyclopedia of Type Strains, Phase IV (KMG-IV): sequencing the most valuable type-strain genomes for metagenomic binning, comparative biology and taxonomic classification.</title>
        <authorList>
            <person name="Goeker M."/>
        </authorList>
    </citation>
    <scope>NUCLEOTIDE SEQUENCE [LARGE SCALE GENOMIC DNA]</scope>
    <source>
        <strain evidence="5 6">DSM 29781</strain>
    </source>
</reference>
<dbReference type="AlphaFoldDB" id="A0A7W8M7B6"/>
<keyword evidence="6" id="KW-1185">Reference proteome</keyword>
<keyword evidence="3" id="KW-0732">Signal</keyword>
<comment type="similarity">
    <text evidence="1">Belongs to the membrane fusion protein (MFP) (TC 8.A.1) family.</text>
</comment>
<organism evidence="5 6">
    <name type="scientific">Quisquiliibacterium transsilvanicum</name>
    <dbReference type="NCBI Taxonomy" id="1549638"/>
    <lineage>
        <taxon>Bacteria</taxon>
        <taxon>Pseudomonadati</taxon>
        <taxon>Pseudomonadota</taxon>
        <taxon>Betaproteobacteria</taxon>
        <taxon>Burkholderiales</taxon>
        <taxon>Burkholderiaceae</taxon>
        <taxon>Quisquiliibacterium</taxon>
    </lineage>
</organism>
<proteinExistence type="inferred from homology"/>
<gene>
    <name evidence="5" type="ORF">HNQ70_000552</name>
</gene>
<evidence type="ECO:0000256" key="1">
    <source>
        <dbReference type="ARBA" id="ARBA00009477"/>
    </source>
</evidence>
<evidence type="ECO:0000313" key="6">
    <source>
        <dbReference type="Proteomes" id="UP000532440"/>
    </source>
</evidence>
<dbReference type="GO" id="GO:0022857">
    <property type="term" value="F:transmembrane transporter activity"/>
    <property type="evidence" value="ECO:0007669"/>
    <property type="project" value="InterPro"/>
</dbReference>
<dbReference type="Pfam" id="PF25919">
    <property type="entry name" value="BSH_CusB"/>
    <property type="match status" value="1"/>
</dbReference>
<dbReference type="GO" id="GO:0030288">
    <property type="term" value="C:outer membrane-bounded periplasmic space"/>
    <property type="evidence" value="ECO:0007669"/>
    <property type="project" value="TreeGrafter"/>
</dbReference>
<comment type="caution">
    <text evidence="5">The sequence shown here is derived from an EMBL/GenBank/DDBJ whole genome shotgun (WGS) entry which is preliminary data.</text>
</comment>
<dbReference type="InterPro" id="IPR006143">
    <property type="entry name" value="RND_pump_MFP"/>
</dbReference>
<dbReference type="PANTHER" id="PTHR30097">
    <property type="entry name" value="CATION EFFLUX SYSTEM PROTEIN CUSB"/>
    <property type="match status" value="1"/>
</dbReference>
<evidence type="ECO:0000256" key="3">
    <source>
        <dbReference type="SAM" id="SignalP"/>
    </source>
</evidence>
<feature type="domain" description="CusB-like barrel-sandwich hybrid" evidence="4">
    <location>
        <begin position="76"/>
        <end position="221"/>
    </location>
</feature>
<feature type="signal peptide" evidence="3">
    <location>
        <begin position="1"/>
        <end position="27"/>
    </location>
</feature>
<dbReference type="Proteomes" id="UP000532440">
    <property type="component" value="Unassembled WGS sequence"/>
</dbReference>
<dbReference type="GO" id="GO:0016020">
    <property type="term" value="C:membrane"/>
    <property type="evidence" value="ECO:0007669"/>
    <property type="project" value="InterPro"/>
</dbReference>
<keyword evidence="2" id="KW-0813">Transport</keyword>
<evidence type="ECO:0000259" key="4">
    <source>
        <dbReference type="Pfam" id="PF25919"/>
    </source>
</evidence>
<dbReference type="EMBL" id="JACHGB010000001">
    <property type="protein sequence ID" value="MBB5270568.1"/>
    <property type="molecule type" value="Genomic_DNA"/>
</dbReference>
<dbReference type="InterPro" id="IPR058790">
    <property type="entry name" value="BSH_CusB"/>
</dbReference>
<dbReference type="Gene3D" id="1.10.287.470">
    <property type="entry name" value="Helix hairpin bin"/>
    <property type="match status" value="1"/>
</dbReference>
<dbReference type="PANTHER" id="PTHR30097:SF4">
    <property type="entry name" value="SLR6042 PROTEIN"/>
    <property type="match status" value="1"/>
</dbReference>
<dbReference type="RefSeq" id="WP_183964010.1">
    <property type="nucleotide sequence ID" value="NZ_BAABEW010000004.1"/>
</dbReference>
<sequence length="380" mass="39466">MSSRRLAAAALTAAMLALSSTPSRVTAADDAPRPIRLTDAQRKALGVEWATPEPAEAGSRTWPATVVAPPSEAQWIATPVTGLLAALKVEANQRVSAGQPLAIVQSPEVAQAIADWRKARSRSLLAQREAVRQRALVDEGVVAPARARQADAEAEQTRADLDAERAHLRLFGLDERALGALPAGAAMPMELTLRAPVSGVVAELPVAAGQRLEAGAAVARVVRTDRLALEIRLPAAEALRLRAGSPVRDTSGRQIGTLGPAPGAVSMAQTVDVRARLAAGAMPWLLGQSVEVRLDTGRSGWRVPRSAVFRLGEAHWVLVERGGSLVPVEIELQAGEGESQVVRGPLDAKARVAAGNVAALKGAVTGLGAPAGETAPGSRP</sequence>
<dbReference type="SUPFAM" id="SSF111369">
    <property type="entry name" value="HlyD-like secretion proteins"/>
    <property type="match status" value="1"/>
</dbReference>
<evidence type="ECO:0000313" key="5">
    <source>
        <dbReference type="EMBL" id="MBB5270568.1"/>
    </source>
</evidence>
<dbReference type="NCBIfam" id="TIGR01730">
    <property type="entry name" value="RND_mfp"/>
    <property type="match status" value="1"/>
</dbReference>
<name>A0A7W8M7B6_9BURK</name>